<evidence type="ECO:0000313" key="8">
    <source>
        <dbReference type="EMBL" id="MCI4681445.1"/>
    </source>
</evidence>
<name>A0ABS9Z1A8_9HYPH</name>
<dbReference type="EMBL" id="JAIVFP010000001">
    <property type="protein sequence ID" value="MCI4681445.1"/>
    <property type="molecule type" value="Genomic_DNA"/>
</dbReference>
<feature type="binding site" evidence="7">
    <location>
        <position position="177"/>
    </location>
    <ligand>
        <name>substrate</name>
    </ligand>
</feature>
<sequence length="236" mass="26830">MTSSEYDGPRRARREAGLYGRRKGKALRPRQAELVENLLPCLQIDLSRPIDLPAELFSNRPSELRLEIGFGGGEHLAADALAHPGRGFFGCEPFVNGVAKLLVEVERFGLENVRIHPGDAGELIDALPDNCLSGVCLLYPDPWPKRRHKERRFVSDPMLARLARVMRPGAELRFATDIDDYAGWTLARILRSPDFLWPARSAQDWLTPWEGWVGTRYEAKALREGRRPVYLTFIRR</sequence>
<organism evidence="8 9">
    <name type="scientific">Candidatus Rhodoblastus alkanivorans</name>
    <dbReference type="NCBI Taxonomy" id="2954117"/>
    <lineage>
        <taxon>Bacteria</taxon>
        <taxon>Pseudomonadati</taxon>
        <taxon>Pseudomonadota</taxon>
        <taxon>Alphaproteobacteria</taxon>
        <taxon>Hyphomicrobiales</taxon>
        <taxon>Rhodoblastaceae</taxon>
        <taxon>Rhodoblastus</taxon>
    </lineage>
</organism>
<dbReference type="EC" id="2.1.1.33" evidence="7"/>
<keyword evidence="9" id="KW-1185">Reference proteome</keyword>
<dbReference type="InterPro" id="IPR029063">
    <property type="entry name" value="SAM-dependent_MTases_sf"/>
</dbReference>
<dbReference type="SUPFAM" id="SSF53335">
    <property type="entry name" value="S-adenosyl-L-methionine-dependent methyltransferases"/>
    <property type="match status" value="1"/>
</dbReference>
<accession>A0ABS9Z1A8</accession>
<comment type="caution">
    <text evidence="7">Lacks conserved residue(s) required for the propagation of feature annotation.</text>
</comment>
<evidence type="ECO:0000256" key="4">
    <source>
        <dbReference type="ARBA" id="ARBA00022679"/>
    </source>
</evidence>
<comment type="function">
    <text evidence="2 7">Catalyzes the formation of N(7)-methylguanine at position 46 (m7G46) in tRNA.</text>
</comment>
<evidence type="ECO:0000256" key="5">
    <source>
        <dbReference type="ARBA" id="ARBA00022691"/>
    </source>
</evidence>
<evidence type="ECO:0000313" key="9">
    <source>
        <dbReference type="Proteomes" id="UP001139104"/>
    </source>
</evidence>
<dbReference type="InterPro" id="IPR055361">
    <property type="entry name" value="tRNA_methyltr_TrmB_bact"/>
</dbReference>
<comment type="pathway">
    <text evidence="7">tRNA modification; N(7)-methylguanine-tRNA biosynthesis.</text>
</comment>
<dbReference type="CDD" id="cd02440">
    <property type="entry name" value="AdoMet_MTases"/>
    <property type="match status" value="1"/>
</dbReference>
<evidence type="ECO:0000256" key="7">
    <source>
        <dbReference type="HAMAP-Rule" id="MF_01057"/>
    </source>
</evidence>
<feature type="binding site" evidence="7">
    <location>
        <position position="145"/>
    </location>
    <ligand>
        <name>substrate</name>
    </ligand>
</feature>
<keyword evidence="4 7" id="KW-0808">Transferase</keyword>
<dbReference type="Pfam" id="PF02390">
    <property type="entry name" value="Methyltransf_4"/>
    <property type="match status" value="1"/>
</dbReference>
<dbReference type="PROSITE" id="PS51625">
    <property type="entry name" value="SAM_MT_TRMB"/>
    <property type="match status" value="1"/>
</dbReference>
<dbReference type="InterPro" id="IPR003358">
    <property type="entry name" value="tRNA_(Gua-N-7)_MeTrfase_Trmb"/>
</dbReference>
<evidence type="ECO:0000256" key="2">
    <source>
        <dbReference type="ARBA" id="ARBA00003015"/>
    </source>
</evidence>
<gene>
    <name evidence="7" type="primary">trmB</name>
    <name evidence="8" type="ORF">K2U94_01440</name>
</gene>
<protein>
    <recommendedName>
        <fullName evidence="7">tRNA (guanine-N(7)-)-methyltransferase</fullName>
        <ecNumber evidence="7">2.1.1.33</ecNumber>
    </recommendedName>
    <alternativeName>
        <fullName evidence="7">tRNA (guanine(46)-N(7))-methyltransferase</fullName>
    </alternativeName>
    <alternativeName>
        <fullName evidence="7">tRNA(m7G46)-methyltransferase</fullName>
    </alternativeName>
</protein>
<comment type="catalytic activity">
    <reaction evidence="1 7">
        <text>guanosine(46) in tRNA + S-adenosyl-L-methionine = N(7)-methylguanosine(46) in tRNA + S-adenosyl-L-homocysteine</text>
        <dbReference type="Rhea" id="RHEA:42708"/>
        <dbReference type="Rhea" id="RHEA-COMP:10188"/>
        <dbReference type="Rhea" id="RHEA-COMP:10189"/>
        <dbReference type="ChEBI" id="CHEBI:57856"/>
        <dbReference type="ChEBI" id="CHEBI:59789"/>
        <dbReference type="ChEBI" id="CHEBI:74269"/>
        <dbReference type="ChEBI" id="CHEBI:74480"/>
        <dbReference type="EC" id="2.1.1.33"/>
    </reaction>
</comment>
<evidence type="ECO:0000256" key="3">
    <source>
        <dbReference type="ARBA" id="ARBA00022603"/>
    </source>
</evidence>
<evidence type="ECO:0000256" key="1">
    <source>
        <dbReference type="ARBA" id="ARBA00000142"/>
    </source>
</evidence>
<feature type="binding site" evidence="7">
    <location>
        <position position="119"/>
    </location>
    <ligand>
        <name>S-adenosyl-L-methionine</name>
        <dbReference type="ChEBI" id="CHEBI:59789"/>
    </ligand>
</feature>
<proteinExistence type="inferred from homology"/>
<dbReference type="PANTHER" id="PTHR23417:SF14">
    <property type="entry name" value="PENTACOTRIPEPTIDE-REPEAT REGION OF PRORP DOMAIN-CONTAINING PROTEIN"/>
    <property type="match status" value="1"/>
</dbReference>
<keyword evidence="3 7" id="KW-0489">Methyltransferase</keyword>
<evidence type="ECO:0000256" key="6">
    <source>
        <dbReference type="ARBA" id="ARBA00022694"/>
    </source>
</evidence>
<dbReference type="Proteomes" id="UP001139104">
    <property type="component" value="Unassembled WGS sequence"/>
</dbReference>
<dbReference type="PANTHER" id="PTHR23417">
    <property type="entry name" value="3-DEOXY-D-MANNO-OCTULOSONIC-ACID TRANSFERASE/TRNA GUANINE-N 7 - -METHYLTRANSFERASE"/>
    <property type="match status" value="1"/>
</dbReference>
<reference evidence="8" key="1">
    <citation type="journal article" date="2022" name="ISME J.">
        <title>Identification of active gaseous-alkane degraders at natural gas seeps.</title>
        <authorList>
            <person name="Farhan Ul Haque M."/>
            <person name="Hernandez M."/>
            <person name="Crombie A.T."/>
            <person name="Murrell J.C."/>
        </authorList>
    </citation>
    <scope>NUCLEOTIDE SEQUENCE</scope>
    <source>
        <strain evidence="8">PC2</strain>
    </source>
</reference>
<comment type="caution">
    <text evidence="8">The sequence shown here is derived from an EMBL/GenBank/DDBJ whole genome shotgun (WGS) entry which is preliminary data.</text>
</comment>
<keyword evidence="5 7" id="KW-0949">S-adenosyl-L-methionine</keyword>
<feature type="binding site" evidence="7">
    <location>
        <begin position="215"/>
        <end position="218"/>
    </location>
    <ligand>
        <name>substrate</name>
    </ligand>
</feature>
<dbReference type="Gene3D" id="3.40.50.150">
    <property type="entry name" value="Vaccinia Virus protein VP39"/>
    <property type="match status" value="1"/>
</dbReference>
<dbReference type="HAMAP" id="MF_01057">
    <property type="entry name" value="tRNA_methyltr_TrmB"/>
    <property type="match status" value="1"/>
</dbReference>
<comment type="similarity">
    <text evidence="7">Belongs to the class I-like SAM-binding methyltransferase superfamily. TrmB family.</text>
</comment>
<feature type="binding site" evidence="7">
    <location>
        <position position="67"/>
    </location>
    <ligand>
        <name>S-adenosyl-L-methionine</name>
        <dbReference type="ChEBI" id="CHEBI:59789"/>
    </ligand>
</feature>
<feature type="binding site" evidence="7">
    <location>
        <position position="92"/>
    </location>
    <ligand>
        <name>S-adenosyl-L-methionine</name>
        <dbReference type="ChEBI" id="CHEBI:59789"/>
    </ligand>
</feature>
<feature type="binding site" evidence="7">
    <location>
        <position position="141"/>
    </location>
    <ligand>
        <name>S-adenosyl-L-methionine</name>
        <dbReference type="ChEBI" id="CHEBI:59789"/>
    </ligand>
</feature>
<keyword evidence="6 7" id="KW-0819">tRNA processing</keyword>